<dbReference type="GO" id="GO:0006749">
    <property type="term" value="P:glutathione metabolic process"/>
    <property type="evidence" value="ECO:0007669"/>
    <property type="project" value="TreeGrafter"/>
</dbReference>
<evidence type="ECO:0008006" key="5">
    <source>
        <dbReference type="Google" id="ProtNLM"/>
    </source>
</evidence>
<dbReference type="PROSITE" id="PS50404">
    <property type="entry name" value="GST_NTER"/>
    <property type="match status" value="1"/>
</dbReference>
<gene>
    <name evidence="3" type="ORF">Ae201684_016085</name>
</gene>
<evidence type="ECO:0000259" key="2">
    <source>
        <dbReference type="PROSITE" id="PS50405"/>
    </source>
</evidence>
<dbReference type="InterPro" id="IPR010987">
    <property type="entry name" value="Glutathione-S-Trfase_C-like"/>
</dbReference>
<evidence type="ECO:0000313" key="3">
    <source>
        <dbReference type="EMBL" id="KAF0725444.1"/>
    </source>
</evidence>
<dbReference type="SUPFAM" id="SSF52833">
    <property type="entry name" value="Thioredoxin-like"/>
    <property type="match status" value="1"/>
</dbReference>
<dbReference type="InterPro" id="IPR036282">
    <property type="entry name" value="Glutathione-S-Trfase_C_sf"/>
</dbReference>
<dbReference type="InterPro" id="IPR004046">
    <property type="entry name" value="GST_C"/>
</dbReference>
<dbReference type="CDD" id="cd03039">
    <property type="entry name" value="GST_N_Sigma_like"/>
    <property type="match status" value="1"/>
</dbReference>
<feature type="domain" description="GST C-terminal" evidence="2">
    <location>
        <begin position="84"/>
        <end position="209"/>
    </location>
</feature>
<dbReference type="Pfam" id="PF02798">
    <property type="entry name" value="GST_N"/>
    <property type="match status" value="1"/>
</dbReference>
<dbReference type="EMBL" id="VJMJ01000242">
    <property type="protein sequence ID" value="KAF0725444.1"/>
    <property type="molecule type" value="Genomic_DNA"/>
</dbReference>
<dbReference type="SFLD" id="SFLDG01205">
    <property type="entry name" value="AMPS.1"/>
    <property type="match status" value="1"/>
</dbReference>
<dbReference type="Gene3D" id="1.20.1050.10">
    <property type="match status" value="1"/>
</dbReference>
<dbReference type="GO" id="GO:0004364">
    <property type="term" value="F:glutathione transferase activity"/>
    <property type="evidence" value="ECO:0007669"/>
    <property type="project" value="TreeGrafter"/>
</dbReference>
<sequence>MAFPSLKLGYFDCAGRAETSRLAFTLADIPFEDVRVQRGDWMALKPTLPYKQLPFLQVDGRVVCQSRAISRYAATLAGLYPKNDPWNACRVDELNDFIQEIVIALSTIVDENDPAKKKELSDGLAKERLPAMLSLLEARLASSESKGPWFLDTMTLADLEVYSLVSVFKSGFVDYMPTDMCDAYARTIAIYDAVASHPKVAAWNLAHGQ</sequence>
<dbReference type="InterPro" id="IPR050213">
    <property type="entry name" value="GST_superfamily"/>
</dbReference>
<dbReference type="Proteomes" id="UP000481153">
    <property type="component" value="Unassembled WGS sequence"/>
</dbReference>
<dbReference type="Pfam" id="PF14497">
    <property type="entry name" value="GST_C_3"/>
    <property type="match status" value="1"/>
</dbReference>
<dbReference type="SFLD" id="SFLDG00363">
    <property type="entry name" value="AMPS_(cytGST):_Alpha-__Mu-__Pi"/>
    <property type="match status" value="1"/>
</dbReference>
<feature type="domain" description="GST N-terminal" evidence="1">
    <location>
        <begin position="4"/>
        <end position="81"/>
    </location>
</feature>
<accession>A0A6G0WDM7</accession>
<proteinExistence type="predicted"/>
<dbReference type="InterPro" id="IPR040079">
    <property type="entry name" value="Glutathione_S-Trfase"/>
</dbReference>
<dbReference type="InterPro" id="IPR004045">
    <property type="entry name" value="Glutathione_S-Trfase_N"/>
</dbReference>
<dbReference type="SUPFAM" id="SSF47616">
    <property type="entry name" value="GST C-terminal domain-like"/>
    <property type="match status" value="1"/>
</dbReference>
<dbReference type="SFLD" id="SFLDS00019">
    <property type="entry name" value="Glutathione_Transferase_(cytos"/>
    <property type="match status" value="1"/>
</dbReference>
<evidence type="ECO:0000259" key="1">
    <source>
        <dbReference type="PROSITE" id="PS50404"/>
    </source>
</evidence>
<reference evidence="3 4" key="1">
    <citation type="submission" date="2019-07" db="EMBL/GenBank/DDBJ databases">
        <title>Genomics analysis of Aphanomyces spp. identifies a new class of oomycete effector associated with host adaptation.</title>
        <authorList>
            <person name="Gaulin E."/>
        </authorList>
    </citation>
    <scope>NUCLEOTIDE SEQUENCE [LARGE SCALE GENOMIC DNA]</scope>
    <source>
        <strain evidence="3 4">ATCC 201684</strain>
    </source>
</reference>
<comment type="caution">
    <text evidence="3">The sequence shown here is derived from an EMBL/GenBank/DDBJ whole genome shotgun (WGS) entry which is preliminary data.</text>
</comment>
<evidence type="ECO:0000313" key="4">
    <source>
        <dbReference type="Proteomes" id="UP000481153"/>
    </source>
</evidence>
<keyword evidence="4" id="KW-1185">Reference proteome</keyword>
<dbReference type="VEuPathDB" id="FungiDB:AeMF1_013141"/>
<dbReference type="AlphaFoldDB" id="A0A6G0WDM7"/>
<protein>
    <recommendedName>
        <fullName evidence="5">Glutathione transferase</fullName>
    </recommendedName>
</protein>
<dbReference type="CDD" id="cd03192">
    <property type="entry name" value="GST_C_Sigma_like"/>
    <property type="match status" value="1"/>
</dbReference>
<name>A0A6G0WDM7_9STRA</name>
<dbReference type="InterPro" id="IPR036249">
    <property type="entry name" value="Thioredoxin-like_sf"/>
</dbReference>
<dbReference type="PANTHER" id="PTHR11571">
    <property type="entry name" value="GLUTATHIONE S-TRANSFERASE"/>
    <property type="match status" value="1"/>
</dbReference>
<dbReference type="PROSITE" id="PS50405">
    <property type="entry name" value="GST_CTER"/>
    <property type="match status" value="1"/>
</dbReference>
<organism evidence="3 4">
    <name type="scientific">Aphanomyces euteiches</name>
    <dbReference type="NCBI Taxonomy" id="100861"/>
    <lineage>
        <taxon>Eukaryota</taxon>
        <taxon>Sar</taxon>
        <taxon>Stramenopiles</taxon>
        <taxon>Oomycota</taxon>
        <taxon>Saprolegniomycetes</taxon>
        <taxon>Saprolegniales</taxon>
        <taxon>Verrucalvaceae</taxon>
        <taxon>Aphanomyces</taxon>
    </lineage>
</organism>
<dbReference type="Gene3D" id="3.40.30.10">
    <property type="entry name" value="Glutaredoxin"/>
    <property type="match status" value="1"/>
</dbReference>
<dbReference type="PANTHER" id="PTHR11571:SF252">
    <property type="entry name" value="GLUTATHIONE S-TRANSFERASE"/>
    <property type="match status" value="1"/>
</dbReference>